<protein>
    <submittedName>
        <fullName evidence="3">Cardiolipin synthase</fullName>
        <ecNumber evidence="3">2.7.8.-</ecNumber>
    </submittedName>
</protein>
<evidence type="ECO:0000313" key="3">
    <source>
        <dbReference type="EMBL" id="MDR7358674.1"/>
    </source>
</evidence>
<dbReference type="Pfam" id="PF13091">
    <property type="entry name" value="PLDc_2"/>
    <property type="match status" value="2"/>
</dbReference>
<dbReference type="RefSeq" id="WP_302263802.1">
    <property type="nucleotide sequence ID" value="NZ_BAAAWO010000001.1"/>
</dbReference>
<proteinExistence type="predicted"/>
<dbReference type="Proteomes" id="UP001183817">
    <property type="component" value="Unassembled WGS sequence"/>
</dbReference>
<sequence>MLPEIPDPVVVAAKKSVTRLVMAFLAVQAAVVGALVLYDAFKHRQRTKRPNFPQPGVFEGRVADSEVTIYTYGEDLYADMLAAIRGAKTRVFLETFIWKSDDTGRRFKEALAEAAERGVEVFVVYDGFANLVVPQSFYRFHPKIHVYRFPVLRPSRLFTPLRSTGLDHRKLLVVDDETGFVGGYNIGDLYATEWRDTHVRITGPSVWDLRQAFVGVWNTVCAEPEIPHHPPQSWDPHIRTVNNIPAHLVYPIRGIYLEAINRAQSHVYITTAYFIPDKQILRALIAASKRGVDVRLIQPEDSNHVLADWLSRGFYTSLLREGVTVLLYRNAMIHAKTATIDGHWSTIGTANIDRLSLTGNYETNLEIHDRAFAADMEKIFEIDSTNCRELTLTEWKERNFAAPISETILIPLRPFL</sequence>
<feature type="domain" description="PLD phosphodiesterase" evidence="2">
    <location>
        <begin position="163"/>
        <end position="190"/>
    </location>
</feature>
<keyword evidence="3" id="KW-0808">Transferase</keyword>
<keyword evidence="1" id="KW-0472">Membrane</keyword>
<comment type="caution">
    <text evidence="3">The sequence shown here is derived from an EMBL/GenBank/DDBJ whole genome shotgun (WGS) entry which is preliminary data.</text>
</comment>
<reference evidence="3 4" key="1">
    <citation type="submission" date="2023-07" db="EMBL/GenBank/DDBJ databases">
        <title>Sequencing the genomes of 1000 actinobacteria strains.</title>
        <authorList>
            <person name="Klenk H.-P."/>
        </authorList>
    </citation>
    <scope>NUCLEOTIDE SEQUENCE [LARGE SCALE GENOMIC DNA]</scope>
    <source>
        <strain evidence="3 4">DSM 20167</strain>
    </source>
</reference>
<feature type="transmembrane region" description="Helical" evidence="1">
    <location>
        <begin position="20"/>
        <end position="41"/>
    </location>
</feature>
<dbReference type="InterPro" id="IPR025202">
    <property type="entry name" value="PLD-like_dom"/>
</dbReference>
<keyword evidence="4" id="KW-1185">Reference proteome</keyword>
<feature type="domain" description="PLD phosphodiesterase" evidence="2">
    <location>
        <begin position="329"/>
        <end position="356"/>
    </location>
</feature>
<dbReference type="CDD" id="cd09110">
    <property type="entry name" value="PLDc_CLS_1"/>
    <property type="match status" value="1"/>
</dbReference>
<dbReference type="Gene3D" id="3.30.870.10">
    <property type="entry name" value="Endonuclease Chain A"/>
    <property type="match status" value="2"/>
</dbReference>
<evidence type="ECO:0000256" key="1">
    <source>
        <dbReference type="SAM" id="Phobius"/>
    </source>
</evidence>
<name>A0ABU2BJ47_9MICC</name>
<organism evidence="3 4">
    <name type="scientific">Paeniglutamicibacter sulfureus</name>
    <dbReference type="NCBI Taxonomy" id="43666"/>
    <lineage>
        <taxon>Bacteria</taxon>
        <taxon>Bacillati</taxon>
        <taxon>Actinomycetota</taxon>
        <taxon>Actinomycetes</taxon>
        <taxon>Micrococcales</taxon>
        <taxon>Micrococcaceae</taxon>
        <taxon>Paeniglutamicibacter</taxon>
    </lineage>
</organism>
<keyword evidence="1" id="KW-1133">Transmembrane helix</keyword>
<dbReference type="SMART" id="SM00155">
    <property type="entry name" value="PLDc"/>
    <property type="match status" value="2"/>
</dbReference>
<dbReference type="PANTHER" id="PTHR21248:SF22">
    <property type="entry name" value="PHOSPHOLIPASE D"/>
    <property type="match status" value="1"/>
</dbReference>
<gene>
    <name evidence="3" type="ORF">J2S64_002365</name>
</gene>
<dbReference type="InterPro" id="IPR001736">
    <property type="entry name" value="PLipase_D/transphosphatidylase"/>
</dbReference>
<dbReference type="GO" id="GO:0016740">
    <property type="term" value="F:transferase activity"/>
    <property type="evidence" value="ECO:0007669"/>
    <property type="project" value="UniProtKB-KW"/>
</dbReference>
<keyword evidence="1" id="KW-0812">Transmembrane</keyword>
<evidence type="ECO:0000259" key="2">
    <source>
        <dbReference type="PROSITE" id="PS50035"/>
    </source>
</evidence>
<dbReference type="SUPFAM" id="SSF56024">
    <property type="entry name" value="Phospholipase D/nuclease"/>
    <property type="match status" value="2"/>
</dbReference>
<dbReference type="EMBL" id="JAVDYI010000001">
    <property type="protein sequence ID" value="MDR7358674.1"/>
    <property type="molecule type" value="Genomic_DNA"/>
</dbReference>
<evidence type="ECO:0000313" key="4">
    <source>
        <dbReference type="Proteomes" id="UP001183817"/>
    </source>
</evidence>
<dbReference type="PANTHER" id="PTHR21248">
    <property type="entry name" value="CARDIOLIPIN SYNTHASE"/>
    <property type="match status" value="1"/>
</dbReference>
<dbReference type="PROSITE" id="PS50035">
    <property type="entry name" value="PLD"/>
    <property type="match status" value="2"/>
</dbReference>
<dbReference type="CDD" id="cd09159">
    <property type="entry name" value="PLDc_ybhO_like_2"/>
    <property type="match status" value="1"/>
</dbReference>
<dbReference type="EC" id="2.7.8.-" evidence="3"/>
<accession>A0ABU2BJ47</accession>